<protein>
    <submittedName>
        <fullName evidence="6">Electron transfer flavoprotein alpha subunit apoprotein</fullName>
    </submittedName>
</protein>
<dbReference type="SUPFAM" id="SSF52467">
    <property type="entry name" value="DHS-like NAD/FAD-binding domain"/>
    <property type="match status" value="1"/>
</dbReference>
<dbReference type="RefSeq" id="WP_106539539.1">
    <property type="nucleotide sequence ID" value="NZ_PYGE01000024.1"/>
</dbReference>
<dbReference type="PANTHER" id="PTHR43153:SF1">
    <property type="entry name" value="ELECTRON TRANSFER FLAVOPROTEIN SUBUNIT ALPHA, MITOCHONDRIAL"/>
    <property type="match status" value="1"/>
</dbReference>
<organism evidence="6 7">
    <name type="scientific">Haloactinopolyspora alba</name>
    <dbReference type="NCBI Taxonomy" id="648780"/>
    <lineage>
        <taxon>Bacteria</taxon>
        <taxon>Bacillati</taxon>
        <taxon>Actinomycetota</taxon>
        <taxon>Actinomycetes</taxon>
        <taxon>Jiangellales</taxon>
        <taxon>Jiangellaceae</taxon>
        <taxon>Haloactinopolyspora</taxon>
    </lineage>
</organism>
<accession>A0A2P8DIB1</accession>
<evidence type="ECO:0000256" key="3">
    <source>
        <dbReference type="ARBA" id="ARBA00025649"/>
    </source>
</evidence>
<evidence type="ECO:0000313" key="7">
    <source>
        <dbReference type="Proteomes" id="UP000243528"/>
    </source>
</evidence>
<comment type="caution">
    <text evidence="6">The sequence shown here is derived from an EMBL/GenBank/DDBJ whole genome shotgun (WGS) entry which is preliminary data.</text>
</comment>
<keyword evidence="4" id="KW-0285">Flavoprotein</keyword>
<dbReference type="InterPro" id="IPR029035">
    <property type="entry name" value="DHS-like_NAD/FAD-binding_dom"/>
</dbReference>
<comment type="similarity">
    <text evidence="1">Belongs to the ETF alpha-subunit/FixB family.</text>
</comment>
<dbReference type="GO" id="GO:0009055">
    <property type="term" value="F:electron transfer activity"/>
    <property type="evidence" value="ECO:0007669"/>
    <property type="project" value="InterPro"/>
</dbReference>
<dbReference type="InterPro" id="IPR014730">
    <property type="entry name" value="ETF_a/b_N"/>
</dbReference>
<dbReference type="PIRSF" id="PIRSF000089">
    <property type="entry name" value="Electra_flavoP_a"/>
    <property type="match status" value="1"/>
</dbReference>
<feature type="binding site" evidence="4">
    <location>
        <begin position="254"/>
        <end position="258"/>
    </location>
    <ligand>
        <name>FAD</name>
        <dbReference type="ChEBI" id="CHEBI:57692"/>
    </ligand>
</feature>
<proteinExistence type="inferred from homology"/>
<dbReference type="InterPro" id="IPR001308">
    <property type="entry name" value="ETF_a/FixB"/>
</dbReference>
<dbReference type="Gene3D" id="3.40.50.1220">
    <property type="entry name" value="TPP-binding domain"/>
    <property type="match status" value="1"/>
</dbReference>
<dbReference type="OrthoDB" id="9770286at2"/>
<dbReference type="EMBL" id="PYGE01000024">
    <property type="protein sequence ID" value="PSK96973.1"/>
    <property type="molecule type" value="Genomic_DNA"/>
</dbReference>
<dbReference type="GO" id="GO:0033539">
    <property type="term" value="P:fatty acid beta-oxidation using acyl-CoA dehydrogenase"/>
    <property type="evidence" value="ECO:0007669"/>
    <property type="project" value="TreeGrafter"/>
</dbReference>
<keyword evidence="4" id="KW-0274">FAD</keyword>
<name>A0A2P8DIB1_9ACTN</name>
<evidence type="ECO:0000256" key="1">
    <source>
        <dbReference type="ARBA" id="ARBA00005817"/>
    </source>
</evidence>
<gene>
    <name evidence="6" type="ORF">CLV30_12461</name>
</gene>
<dbReference type="InterPro" id="IPR014729">
    <property type="entry name" value="Rossmann-like_a/b/a_fold"/>
</dbReference>
<comment type="cofactor">
    <cofactor evidence="4">
        <name>FAD</name>
        <dbReference type="ChEBI" id="CHEBI:57692"/>
    </cofactor>
    <text evidence="4">Binds 1 FAD per dimer.</text>
</comment>
<feature type="binding site" evidence="4">
    <location>
        <position position="292"/>
    </location>
    <ligand>
        <name>FAD</name>
        <dbReference type="ChEBI" id="CHEBI:57692"/>
    </ligand>
</feature>
<evidence type="ECO:0000256" key="2">
    <source>
        <dbReference type="ARBA" id="ARBA00011355"/>
    </source>
</evidence>
<dbReference type="AlphaFoldDB" id="A0A2P8DIB1"/>
<dbReference type="GO" id="GO:0050660">
    <property type="term" value="F:flavin adenine dinucleotide binding"/>
    <property type="evidence" value="ECO:0007669"/>
    <property type="project" value="InterPro"/>
</dbReference>
<dbReference type="Pfam" id="PF00766">
    <property type="entry name" value="ETF_alpha"/>
    <property type="match status" value="1"/>
</dbReference>
<feature type="binding site" evidence="4">
    <location>
        <begin position="271"/>
        <end position="278"/>
    </location>
    <ligand>
        <name>FAD</name>
        <dbReference type="ChEBI" id="CHEBI:57692"/>
    </ligand>
</feature>
<evidence type="ECO:0000256" key="4">
    <source>
        <dbReference type="PIRSR" id="PIRSR000089-1"/>
    </source>
</evidence>
<dbReference type="SUPFAM" id="SSF52402">
    <property type="entry name" value="Adenine nucleotide alpha hydrolases-like"/>
    <property type="match status" value="1"/>
</dbReference>
<feature type="domain" description="Electron transfer flavoprotein alpha/beta-subunit N-terminal" evidence="5">
    <location>
        <begin position="3"/>
        <end position="187"/>
    </location>
</feature>
<keyword evidence="7" id="KW-1185">Reference proteome</keyword>
<comment type="subunit">
    <text evidence="2">Heterodimer of an alpha and a beta subunit.</text>
</comment>
<feature type="binding site" evidence="4">
    <location>
        <position position="215"/>
    </location>
    <ligand>
        <name>FAD</name>
        <dbReference type="ChEBI" id="CHEBI:57692"/>
    </ligand>
</feature>
<reference evidence="6 7" key="1">
    <citation type="submission" date="2018-03" db="EMBL/GenBank/DDBJ databases">
        <title>Genomic Encyclopedia of Archaeal and Bacterial Type Strains, Phase II (KMG-II): from individual species to whole genera.</title>
        <authorList>
            <person name="Goeker M."/>
        </authorList>
    </citation>
    <scope>NUCLEOTIDE SEQUENCE [LARGE SCALE GENOMIC DNA]</scope>
    <source>
        <strain evidence="6 7">DSM 45211</strain>
    </source>
</reference>
<comment type="function">
    <text evidence="3">The electron transfer flavoprotein serves as a specific electron acceptor for other dehydrogenases. It transfers the electrons to the main respiratory chain via ETF-ubiquinone oxidoreductase (ETF dehydrogenase).</text>
</comment>
<dbReference type="Proteomes" id="UP000243528">
    <property type="component" value="Unassembled WGS sequence"/>
</dbReference>
<dbReference type="PANTHER" id="PTHR43153">
    <property type="entry name" value="ELECTRON TRANSFER FLAVOPROTEIN ALPHA"/>
    <property type="match status" value="1"/>
</dbReference>
<evidence type="ECO:0000259" key="5">
    <source>
        <dbReference type="SMART" id="SM00893"/>
    </source>
</evidence>
<dbReference type="Gene3D" id="3.40.50.620">
    <property type="entry name" value="HUPs"/>
    <property type="match status" value="1"/>
</dbReference>
<dbReference type="InterPro" id="IPR014731">
    <property type="entry name" value="ETF_asu_C"/>
</dbReference>
<feature type="binding site" evidence="4">
    <location>
        <begin position="240"/>
        <end position="241"/>
    </location>
    <ligand>
        <name>FAD</name>
        <dbReference type="ChEBI" id="CHEBI:57692"/>
    </ligand>
</feature>
<dbReference type="SMART" id="SM00893">
    <property type="entry name" value="ETF"/>
    <property type="match status" value="1"/>
</dbReference>
<sequence>MTVLAIVEHDGGVPTAGSLQAVAVAAQVGGTGSAEAVAFGPGAELLRPRLVTAGVARLHVLEHDLLDDYSPETWGESLAQLVGQLRPDGVVAAGTDRGNELMAQAAARAGLPFAANCVAVDGGTGTSPAWQLTRARVGGLLYEDADLTASVKMLSLAAGVEVATAPSAADSHELPVEVFTPELPADFAYSRVVERAGHTTGVTLATAPVVVSGGRGVASAEGFAPLEELAELVGGAVGCSRVATNNGWRPHSDQVGQTGTRIAPDLYIACGISGATQHWVGCMNAKAILAINTDPEAPMVTRATYAVIGDVQDVLPAVIAAVRRRAGASTGRRPALT</sequence>
<evidence type="ECO:0000313" key="6">
    <source>
        <dbReference type="EMBL" id="PSK96973.1"/>
    </source>
</evidence>
<dbReference type="Pfam" id="PF01012">
    <property type="entry name" value="ETF"/>
    <property type="match status" value="1"/>
</dbReference>